<keyword evidence="1" id="KW-1133">Transmembrane helix</keyword>
<dbReference type="AlphaFoldDB" id="A0A8J2NXM5"/>
<keyword evidence="1" id="KW-0812">Transmembrane</keyword>
<reference evidence="2" key="1">
    <citation type="submission" date="2021-06" db="EMBL/GenBank/DDBJ databases">
        <authorList>
            <person name="Hodson N. C."/>
            <person name="Mongue J. A."/>
            <person name="Jaron S. K."/>
        </authorList>
    </citation>
    <scope>NUCLEOTIDE SEQUENCE</scope>
</reference>
<sequence length="366" mass="41734">MDNKDTVIDMPNLNTQISAHCMHQTETGHCNNQEDQPLIMWDTNGPEINKNASNQNTAKEEKIEVETSAQESKYKISMMEIKDRWKIITPATGLLCIFPMAILFYYIYTTSFNNEPSEKTTSNWPEPAETESIILTKLVGMEKIVITDPEHFASLPEYPNELYLSMYPKEPHVWKNLNVSNIINVRAIEFQGNLSHRDVYDLIAKFRHTLTHISFPLENNICDGFASYNVTDQSIKLIVPNLESIKFVGDIGCPNVFSFVRNGVNLNLLKILVFEEIIIFPTNVNFIQELFELTQTTLEHIDMTGVSICSECQLFGNVKLSSLKSGKIAFKTDYRKNEWTLNRFNSNIPEGCRATTPNDKALVVTC</sequence>
<accession>A0A8J2NXM5</accession>
<comment type="caution">
    <text evidence="2">The sequence shown here is derived from an EMBL/GenBank/DDBJ whole genome shotgun (WGS) entry which is preliminary data.</text>
</comment>
<protein>
    <submittedName>
        <fullName evidence="2">Uncharacterized protein</fullName>
    </submittedName>
</protein>
<proteinExistence type="predicted"/>
<keyword evidence="3" id="KW-1185">Reference proteome</keyword>
<dbReference type="Proteomes" id="UP000708208">
    <property type="component" value="Unassembled WGS sequence"/>
</dbReference>
<evidence type="ECO:0000313" key="3">
    <source>
        <dbReference type="Proteomes" id="UP000708208"/>
    </source>
</evidence>
<feature type="transmembrane region" description="Helical" evidence="1">
    <location>
        <begin position="87"/>
        <end position="108"/>
    </location>
</feature>
<name>A0A8J2NXM5_9HEXA</name>
<organism evidence="2 3">
    <name type="scientific">Allacma fusca</name>
    <dbReference type="NCBI Taxonomy" id="39272"/>
    <lineage>
        <taxon>Eukaryota</taxon>
        <taxon>Metazoa</taxon>
        <taxon>Ecdysozoa</taxon>
        <taxon>Arthropoda</taxon>
        <taxon>Hexapoda</taxon>
        <taxon>Collembola</taxon>
        <taxon>Symphypleona</taxon>
        <taxon>Sminthuridae</taxon>
        <taxon>Allacma</taxon>
    </lineage>
</organism>
<evidence type="ECO:0000256" key="1">
    <source>
        <dbReference type="SAM" id="Phobius"/>
    </source>
</evidence>
<gene>
    <name evidence="2" type="ORF">AFUS01_LOCUS11699</name>
</gene>
<dbReference type="EMBL" id="CAJVCH010090469">
    <property type="protein sequence ID" value="CAG7722568.1"/>
    <property type="molecule type" value="Genomic_DNA"/>
</dbReference>
<keyword evidence="1" id="KW-0472">Membrane</keyword>
<evidence type="ECO:0000313" key="2">
    <source>
        <dbReference type="EMBL" id="CAG7722568.1"/>
    </source>
</evidence>